<dbReference type="SUPFAM" id="SSF75304">
    <property type="entry name" value="Amidase signature (AS) enzymes"/>
    <property type="match status" value="1"/>
</dbReference>
<dbReference type="PANTHER" id="PTHR11895">
    <property type="entry name" value="TRANSAMIDASE"/>
    <property type="match status" value="1"/>
</dbReference>
<evidence type="ECO:0000313" key="3">
    <source>
        <dbReference type="Proteomes" id="UP001500755"/>
    </source>
</evidence>
<dbReference type="InterPro" id="IPR036928">
    <property type="entry name" value="AS_sf"/>
</dbReference>
<organism evidence="2 3">
    <name type="scientific">Brevibacterium samyangense</name>
    <dbReference type="NCBI Taxonomy" id="366888"/>
    <lineage>
        <taxon>Bacteria</taxon>
        <taxon>Bacillati</taxon>
        <taxon>Actinomycetota</taxon>
        <taxon>Actinomycetes</taxon>
        <taxon>Micrococcales</taxon>
        <taxon>Brevibacteriaceae</taxon>
        <taxon>Brevibacterium</taxon>
    </lineage>
</organism>
<reference evidence="2 3" key="1">
    <citation type="journal article" date="2019" name="Int. J. Syst. Evol. Microbiol.">
        <title>The Global Catalogue of Microorganisms (GCM) 10K type strain sequencing project: providing services to taxonomists for standard genome sequencing and annotation.</title>
        <authorList>
            <consortium name="The Broad Institute Genomics Platform"/>
            <consortium name="The Broad Institute Genome Sequencing Center for Infectious Disease"/>
            <person name="Wu L."/>
            <person name="Ma J."/>
        </authorList>
    </citation>
    <scope>NUCLEOTIDE SEQUENCE [LARGE SCALE GENOMIC DNA]</scope>
    <source>
        <strain evidence="2 3">JCM 14546</strain>
    </source>
</reference>
<feature type="domain" description="Amidase" evidence="1">
    <location>
        <begin position="26"/>
        <end position="443"/>
    </location>
</feature>
<dbReference type="InterPro" id="IPR000120">
    <property type="entry name" value="Amidase"/>
</dbReference>
<dbReference type="InterPro" id="IPR023631">
    <property type="entry name" value="Amidase_dom"/>
</dbReference>
<dbReference type="Gene3D" id="3.90.1300.10">
    <property type="entry name" value="Amidase signature (AS) domain"/>
    <property type="match status" value="1"/>
</dbReference>
<name>A0ABN2TBC2_9MICO</name>
<sequence>MHEDLAYLELTEIAELIRTRQITSTEVTTKILERIDALQDRLQPYATVMRTEALAAAARADEEISRGRYRGPLHGVPVAVKDLACTVDAPTGAGTTIFEGFMADHDATVVTRLLDAGAVLLGKLRMTEGAFTSHHPDLPSPVNPWDAETWAGSSSSGSGVATAAGLAYATLGSDTGGSIRLPSSQNGITGLKPTWGRVSRYGIFDLAQSLDHVGPMCRSAKDAAVVLSVIAGRDENDPTSAVVPVPAYEDNLRLPCAPVVGFDPSLNAHFDEETRDMLARTLTTVRELGWRVVEVETPGFLEAAEDWQGLCAVETAQVHAETYPSRKDEYGPALAGLIEQGRAMTVIKYQTLMERRRAFTGNMHRLFADIDLLLIPGVGIASPTLAQIDKLGEDPEVLAGVIVPTAPLDNCGFPTITLPSGTSRRGTPLAIQFAAGPFQEQLLFGAGAAFQAATDFHRSHPEL</sequence>
<dbReference type="EMBL" id="BAAANO010000010">
    <property type="protein sequence ID" value="GAA2004120.1"/>
    <property type="molecule type" value="Genomic_DNA"/>
</dbReference>
<gene>
    <name evidence="2" type="ORF">GCM10009755_11780</name>
</gene>
<protein>
    <submittedName>
        <fullName evidence="2">Amidase</fullName>
    </submittedName>
</protein>
<keyword evidence="3" id="KW-1185">Reference proteome</keyword>
<proteinExistence type="predicted"/>
<dbReference type="PANTHER" id="PTHR11895:SF176">
    <property type="entry name" value="AMIDASE AMID-RELATED"/>
    <property type="match status" value="1"/>
</dbReference>
<dbReference type="Pfam" id="PF01425">
    <property type="entry name" value="Amidase"/>
    <property type="match status" value="1"/>
</dbReference>
<accession>A0ABN2TBC2</accession>
<evidence type="ECO:0000313" key="2">
    <source>
        <dbReference type="EMBL" id="GAA2004120.1"/>
    </source>
</evidence>
<dbReference type="RefSeq" id="WP_344307856.1">
    <property type="nucleotide sequence ID" value="NZ_BAAANO010000010.1"/>
</dbReference>
<comment type="caution">
    <text evidence="2">The sequence shown here is derived from an EMBL/GenBank/DDBJ whole genome shotgun (WGS) entry which is preliminary data.</text>
</comment>
<dbReference type="Proteomes" id="UP001500755">
    <property type="component" value="Unassembled WGS sequence"/>
</dbReference>
<evidence type="ECO:0000259" key="1">
    <source>
        <dbReference type="Pfam" id="PF01425"/>
    </source>
</evidence>